<protein>
    <submittedName>
        <fullName evidence="1">Ld-13</fullName>
    </submittedName>
</protein>
<organism evidence="1">
    <name type="scientific">Lymantria dispar multicapsid nuclear polyhedrosis virus</name>
    <name type="common">LdMNPV</name>
    <dbReference type="NCBI Taxonomy" id="10449"/>
    <lineage>
        <taxon>Viruses</taxon>
        <taxon>Viruses incertae sedis</taxon>
        <taxon>Naldaviricetes</taxon>
        <taxon>Lefavirales</taxon>
        <taxon>Baculoviridae</taxon>
        <taxon>Alphabaculovirus</taxon>
        <taxon>Alphabaculovirus lydisparis</taxon>
    </lineage>
</organism>
<proteinExistence type="predicted"/>
<name>A0A513WW56_NPVLD</name>
<accession>A0A513WW56</accession>
<sequence>MFLDILYFIKSGYISYTLADVPPLFISIPNIPIPHKIWLYFLHTS</sequence>
<dbReference type="EMBL" id="MK264918">
    <property type="protein sequence ID" value="QDH05858.1"/>
    <property type="molecule type" value="Genomic_DNA"/>
</dbReference>
<reference evidence="1" key="1">
    <citation type="submission" date="2018-12" db="EMBL/GenBank/DDBJ databases">
        <title>The genome sequence and analysis of 3 newly sequenced Lymantria dispar multinucleocapsid nucleopolyhedrovirus strains; H2, J2 and T3 strain.</title>
        <authorList>
            <person name="Gencer D."/>
            <person name="Inan C."/>
            <person name="Nalcacioglu R."/>
            <person name="Yin F."/>
            <person name="Zhu Z."/>
            <person name="Wang J."/>
            <person name="Hu Z."/>
            <person name="Arif B."/>
            <person name="Demirbag Z."/>
            <person name="Demir I."/>
        </authorList>
    </citation>
    <scope>NUCLEOTIDE SEQUENCE</scope>
    <source>
        <strain evidence="1">H2</strain>
    </source>
</reference>
<evidence type="ECO:0000313" key="1">
    <source>
        <dbReference type="EMBL" id="QDH05858.1"/>
    </source>
</evidence>
<organismHost>
    <name type="scientific">Lepidoptera</name>
    <name type="common">moths &amp; butterflies</name>
    <dbReference type="NCBI Taxonomy" id="7088"/>
</organismHost>